<feature type="compositionally biased region" description="Basic and acidic residues" evidence="14">
    <location>
        <begin position="170"/>
        <end position="185"/>
    </location>
</feature>
<keyword evidence="9" id="KW-0406">Ion transport</keyword>
<evidence type="ECO:0000256" key="1">
    <source>
        <dbReference type="ARBA" id="ARBA00002510"/>
    </source>
</evidence>
<evidence type="ECO:0000256" key="9">
    <source>
        <dbReference type="ARBA" id="ARBA00023065"/>
    </source>
</evidence>
<dbReference type="EMBL" id="JANKJG010000006">
    <property type="protein sequence ID" value="MCR8826933.1"/>
    <property type="molecule type" value="Genomic_DNA"/>
</dbReference>
<dbReference type="InterPro" id="IPR011541">
    <property type="entry name" value="Ni/Co_transpt_high_affinity"/>
</dbReference>
<comment type="similarity">
    <text evidence="13">Belongs to the NiCoT transporter (TC 2.A.52) family.</text>
</comment>
<evidence type="ECO:0000256" key="12">
    <source>
        <dbReference type="ARBA" id="ARBA00023285"/>
    </source>
</evidence>
<dbReference type="RefSeq" id="WP_258294668.1">
    <property type="nucleotide sequence ID" value="NZ_JANKJG010000006.1"/>
</dbReference>
<feature type="transmembrane region" description="Helical" evidence="13">
    <location>
        <begin position="56"/>
        <end position="74"/>
    </location>
</feature>
<name>A0ABT1Z1E1_9RHOB</name>
<evidence type="ECO:0000256" key="13">
    <source>
        <dbReference type="RuleBase" id="RU362101"/>
    </source>
</evidence>
<evidence type="ECO:0000313" key="16">
    <source>
        <dbReference type="Proteomes" id="UP001165396"/>
    </source>
</evidence>
<proteinExistence type="inferred from homology"/>
<comment type="function">
    <text evidence="1">Efflux system for nickel and cobalt.</text>
</comment>
<keyword evidence="6" id="KW-0533">Nickel</keyword>
<evidence type="ECO:0000256" key="3">
    <source>
        <dbReference type="ARBA" id="ARBA00022426"/>
    </source>
</evidence>
<evidence type="ECO:0000256" key="4">
    <source>
        <dbReference type="ARBA" id="ARBA00022448"/>
    </source>
</evidence>
<feature type="transmembrane region" description="Helical" evidence="13">
    <location>
        <begin position="280"/>
        <end position="304"/>
    </location>
</feature>
<keyword evidence="5" id="KW-1003">Cell membrane</keyword>
<evidence type="ECO:0000256" key="14">
    <source>
        <dbReference type="SAM" id="MobiDB-lite"/>
    </source>
</evidence>
<dbReference type="Pfam" id="PF03824">
    <property type="entry name" value="NicO"/>
    <property type="match status" value="1"/>
</dbReference>
<feature type="transmembrane region" description="Helical" evidence="13">
    <location>
        <begin position="94"/>
        <end position="117"/>
    </location>
</feature>
<organism evidence="15 16">
    <name type="scientific">Pseudosulfitobacter koreensis</name>
    <dbReference type="NCBI Taxonomy" id="2968472"/>
    <lineage>
        <taxon>Bacteria</taxon>
        <taxon>Pseudomonadati</taxon>
        <taxon>Pseudomonadota</taxon>
        <taxon>Alphaproteobacteria</taxon>
        <taxon>Rhodobacterales</taxon>
        <taxon>Roseobacteraceae</taxon>
        <taxon>Pseudosulfitobacter</taxon>
    </lineage>
</organism>
<feature type="region of interest" description="Disordered" evidence="14">
    <location>
        <begin position="165"/>
        <end position="188"/>
    </location>
</feature>
<dbReference type="PANTHER" id="PTHR40659">
    <property type="entry name" value="NICKEL/COBALT EFFLUX SYSTEM RCNA"/>
    <property type="match status" value="1"/>
</dbReference>
<keyword evidence="11 13" id="KW-0472">Membrane</keyword>
<feature type="transmembrane region" description="Helical" evidence="13">
    <location>
        <begin position="137"/>
        <end position="155"/>
    </location>
</feature>
<evidence type="ECO:0000256" key="10">
    <source>
        <dbReference type="ARBA" id="ARBA00023112"/>
    </source>
</evidence>
<evidence type="ECO:0000256" key="6">
    <source>
        <dbReference type="ARBA" id="ARBA00022596"/>
    </source>
</evidence>
<evidence type="ECO:0000256" key="2">
    <source>
        <dbReference type="ARBA" id="ARBA00004651"/>
    </source>
</evidence>
<dbReference type="InterPro" id="IPR051224">
    <property type="entry name" value="NiCoT_RcnA"/>
</dbReference>
<feature type="transmembrane region" description="Helical" evidence="13">
    <location>
        <begin position="237"/>
        <end position="259"/>
    </location>
</feature>
<feature type="transmembrane region" description="Helical" evidence="13">
    <location>
        <begin position="210"/>
        <end position="231"/>
    </location>
</feature>
<protein>
    <recommendedName>
        <fullName evidence="13">Nickel/cobalt efflux system</fullName>
    </recommendedName>
</protein>
<keyword evidence="8 13" id="KW-1133">Transmembrane helix</keyword>
<evidence type="ECO:0000256" key="11">
    <source>
        <dbReference type="ARBA" id="ARBA00023136"/>
    </source>
</evidence>
<keyword evidence="3" id="KW-0171">Cobalt transport</keyword>
<dbReference type="PANTHER" id="PTHR40659:SF1">
    <property type="entry name" value="NICKEL_COBALT EFFLUX SYSTEM RCNA"/>
    <property type="match status" value="1"/>
</dbReference>
<keyword evidence="12" id="KW-0170">Cobalt</keyword>
<evidence type="ECO:0000256" key="7">
    <source>
        <dbReference type="ARBA" id="ARBA00022692"/>
    </source>
</evidence>
<evidence type="ECO:0000256" key="5">
    <source>
        <dbReference type="ARBA" id="ARBA00022475"/>
    </source>
</evidence>
<evidence type="ECO:0000313" key="15">
    <source>
        <dbReference type="EMBL" id="MCR8826933.1"/>
    </source>
</evidence>
<comment type="caution">
    <text evidence="15">The sequence shown here is derived from an EMBL/GenBank/DDBJ whole genome shotgun (WGS) entry which is preliminary data.</text>
</comment>
<gene>
    <name evidence="15" type="ORF">NTA49_10320</name>
</gene>
<evidence type="ECO:0000256" key="8">
    <source>
        <dbReference type="ARBA" id="ARBA00022989"/>
    </source>
</evidence>
<sequence length="307" mass="31213">MRAPLIALLAALAALGWWLSPGGGLGQIGQMAAGYQRSFQNEMALTLRATRAGNPGAFWTLLGACFAYGFFHAVGPGHGKVIIGGYGLGRRVTVLRLGVIALLSSLGQAVTAIVLVQGGLWLFALTREQMVDTAEDVMAPVSYAAIALIGLWLLGRGARRLLRRSPAGGHSHDNDQSHDHSHNDGHCATCGHRHAPSVEEVAGINSVREAVVLIAGVAIRPCTGALFVLVITHGMGILPAGIAGVFAMAIGTAVVTVAVGTGAVGLRSGLLGSVAGSPMAASLLPVIEIAAGALVVIGAGGLLLRAL</sequence>
<keyword evidence="4 13" id="KW-0813">Transport</keyword>
<dbReference type="Proteomes" id="UP001165396">
    <property type="component" value="Unassembled WGS sequence"/>
</dbReference>
<accession>A0ABT1Z1E1</accession>
<reference evidence="15" key="1">
    <citation type="submission" date="2022-07" db="EMBL/GenBank/DDBJ databases">
        <title>Pseudosulfitobacter sp. strain AP-MA-4, whole genome sequence.</title>
        <authorList>
            <person name="Jiang Y."/>
        </authorList>
    </citation>
    <scope>NUCLEOTIDE SEQUENCE</scope>
    <source>
        <strain evidence="15">AP-MA-4</strain>
    </source>
</reference>
<keyword evidence="10" id="KW-0921">Nickel transport</keyword>
<comment type="subcellular location">
    <subcellularLocation>
        <location evidence="2 13">Cell membrane</location>
        <topology evidence="2 13">Multi-pass membrane protein</topology>
    </subcellularLocation>
</comment>
<keyword evidence="7 13" id="KW-0812">Transmembrane</keyword>
<keyword evidence="16" id="KW-1185">Reference proteome</keyword>